<dbReference type="EMBL" id="CYXR01000019">
    <property type="protein sequence ID" value="CUN05875.1"/>
    <property type="molecule type" value="Genomic_DNA"/>
</dbReference>
<proteinExistence type="predicted"/>
<gene>
    <name evidence="3" type="ORF">ERS852574_02430</name>
</gene>
<dbReference type="RefSeq" id="WP_070097337.1">
    <property type="nucleotide sequence ID" value="NZ_CYXR01000019.1"/>
</dbReference>
<evidence type="ECO:0000259" key="2">
    <source>
        <dbReference type="Pfam" id="PF20378"/>
    </source>
</evidence>
<reference evidence="3 4" key="1">
    <citation type="submission" date="2015-09" db="EMBL/GenBank/DDBJ databases">
        <authorList>
            <consortium name="Pathogen Informatics"/>
        </authorList>
    </citation>
    <scope>NUCLEOTIDE SEQUENCE [LARGE SCALE GENOMIC DNA]</scope>
    <source>
        <strain evidence="3 4">2789STDY5834962</strain>
    </source>
</reference>
<sequence>MSLWKFGDFEAEVDFTDADFLDALDEAKAAMHEAEQNVPVVGKNSDIIRAQCSCFYVFFDTLFGDGAGERILCGKNSIKLCNEAAESLFDFETAEANALDSKYNKYMPNQNTTQQFPHPQPQPNGNRQQRRNYQKQYGKGKYSNTGR</sequence>
<feature type="region of interest" description="Disordered" evidence="1">
    <location>
        <begin position="102"/>
        <end position="147"/>
    </location>
</feature>
<protein>
    <recommendedName>
        <fullName evidence="2">DUF6673 domain-containing protein</fullName>
    </recommendedName>
</protein>
<dbReference type="Proteomes" id="UP000095727">
    <property type="component" value="Unassembled WGS sequence"/>
</dbReference>
<feature type="compositionally biased region" description="Low complexity" evidence="1">
    <location>
        <begin position="108"/>
        <end position="127"/>
    </location>
</feature>
<feature type="domain" description="DUF6673" evidence="2">
    <location>
        <begin position="12"/>
        <end position="111"/>
    </location>
</feature>
<dbReference type="AlphaFoldDB" id="A0A173TVK8"/>
<organism evidence="3 4">
    <name type="scientific">Coprococcus comes</name>
    <dbReference type="NCBI Taxonomy" id="410072"/>
    <lineage>
        <taxon>Bacteria</taxon>
        <taxon>Bacillati</taxon>
        <taxon>Bacillota</taxon>
        <taxon>Clostridia</taxon>
        <taxon>Lachnospirales</taxon>
        <taxon>Lachnospiraceae</taxon>
        <taxon>Coprococcus</taxon>
    </lineage>
</organism>
<evidence type="ECO:0000256" key="1">
    <source>
        <dbReference type="SAM" id="MobiDB-lite"/>
    </source>
</evidence>
<name>A0A173TVK8_9FIRM</name>
<evidence type="ECO:0000313" key="4">
    <source>
        <dbReference type="Proteomes" id="UP000095727"/>
    </source>
</evidence>
<accession>A0A173TVK8</accession>
<dbReference type="InterPro" id="IPR046655">
    <property type="entry name" value="DUF6673"/>
</dbReference>
<dbReference type="Pfam" id="PF20378">
    <property type="entry name" value="DUF6673"/>
    <property type="match status" value="1"/>
</dbReference>
<evidence type="ECO:0000313" key="3">
    <source>
        <dbReference type="EMBL" id="CUN05875.1"/>
    </source>
</evidence>